<proteinExistence type="predicted"/>
<keyword evidence="1" id="KW-0812">Transmembrane</keyword>
<reference evidence="2" key="1">
    <citation type="submission" date="2023-07" db="EMBL/GenBank/DDBJ databases">
        <title>Ureibacillus sp. isolated from freshwater well.</title>
        <authorList>
            <person name="Kirdat K."/>
            <person name="Bhatt A."/>
            <person name="Teware R."/>
            <person name="Bhavsar Y."/>
            <person name="Yadav A."/>
        </authorList>
    </citation>
    <scope>NUCLEOTIDE SEQUENCE</scope>
    <source>
        <strain evidence="2">BA0131</strain>
    </source>
</reference>
<keyword evidence="3" id="KW-1185">Reference proteome</keyword>
<comment type="caution">
    <text evidence="2">The sequence shown here is derived from an EMBL/GenBank/DDBJ whole genome shotgun (WGS) entry which is preliminary data.</text>
</comment>
<sequence>MFKYVLQLLIGIFIFVVTSFIAWYEGSAITENTLEWRYSTPFTKLFNIEISNGADISQLDFFVYAVKFQPLFPTIMIISLLYILSVTGFYLIKSNSKWAIGFLGTISFIMLSISGLTFNSTTSGGDIYFWITSLGGLLFMEVAALVWSKFRKHKLAGNTFEM</sequence>
<evidence type="ECO:0000313" key="2">
    <source>
        <dbReference type="EMBL" id="MDN4492815.1"/>
    </source>
</evidence>
<feature type="transmembrane region" description="Helical" evidence="1">
    <location>
        <begin position="127"/>
        <end position="147"/>
    </location>
</feature>
<dbReference type="EMBL" id="JAUHTQ010000002">
    <property type="protein sequence ID" value="MDN4492815.1"/>
    <property type="molecule type" value="Genomic_DNA"/>
</dbReference>
<keyword evidence="1" id="KW-0472">Membrane</keyword>
<dbReference type="InterPro" id="IPR025440">
    <property type="entry name" value="DUF4306"/>
</dbReference>
<dbReference type="Pfam" id="PF14154">
    <property type="entry name" value="DUF4306"/>
    <property type="match status" value="1"/>
</dbReference>
<evidence type="ECO:0000256" key="1">
    <source>
        <dbReference type="SAM" id="Phobius"/>
    </source>
</evidence>
<evidence type="ECO:0000313" key="3">
    <source>
        <dbReference type="Proteomes" id="UP001172743"/>
    </source>
</evidence>
<name>A0ABT8GN28_9BACL</name>
<feature type="transmembrane region" description="Helical" evidence="1">
    <location>
        <begin position="5"/>
        <end position="24"/>
    </location>
</feature>
<accession>A0ABT8GN28</accession>
<keyword evidence="1" id="KW-1133">Transmembrane helix</keyword>
<organism evidence="2 3">
    <name type="scientific">Ureibacillus aquaedulcis</name>
    <dbReference type="NCBI Taxonomy" id="3058421"/>
    <lineage>
        <taxon>Bacteria</taxon>
        <taxon>Bacillati</taxon>
        <taxon>Bacillota</taxon>
        <taxon>Bacilli</taxon>
        <taxon>Bacillales</taxon>
        <taxon>Caryophanaceae</taxon>
        <taxon>Ureibacillus</taxon>
    </lineage>
</organism>
<dbReference type="RefSeq" id="WP_301136999.1">
    <property type="nucleotide sequence ID" value="NZ_JAUHTQ010000002.1"/>
</dbReference>
<protein>
    <submittedName>
        <fullName evidence="2">YjdJ family protein</fullName>
    </submittedName>
</protein>
<gene>
    <name evidence="2" type="ORF">QYB95_04610</name>
</gene>
<feature type="transmembrane region" description="Helical" evidence="1">
    <location>
        <begin position="71"/>
        <end position="92"/>
    </location>
</feature>
<dbReference type="Proteomes" id="UP001172743">
    <property type="component" value="Unassembled WGS sequence"/>
</dbReference>
<feature type="transmembrane region" description="Helical" evidence="1">
    <location>
        <begin position="99"/>
        <end position="121"/>
    </location>
</feature>